<feature type="compositionally biased region" description="Low complexity" evidence="10">
    <location>
        <begin position="253"/>
        <end position="273"/>
    </location>
</feature>
<dbReference type="InterPro" id="IPR036925">
    <property type="entry name" value="TIF_IF2_dom3_sf"/>
</dbReference>
<keyword evidence="6 8" id="KW-0342">GTP-binding</keyword>
<comment type="subcellular location">
    <subcellularLocation>
        <location evidence="8">Cytoplasm</location>
    </subcellularLocation>
</comment>
<feature type="binding site" evidence="8">
    <location>
        <begin position="522"/>
        <end position="526"/>
    </location>
    <ligand>
        <name>GTP</name>
        <dbReference type="ChEBI" id="CHEBI:37565"/>
    </ligand>
</feature>
<dbReference type="NCBIfam" id="TIGR00231">
    <property type="entry name" value="small_GTP"/>
    <property type="match status" value="1"/>
</dbReference>
<evidence type="ECO:0000256" key="1">
    <source>
        <dbReference type="ARBA" id="ARBA00007733"/>
    </source>
</evidence>
<dbReference type="Pfam" id="PF22042">
    <property type="entry name" value="EF-G_D2"/>
    <property type="match status" value="1"/>
</dbReference>
<dbReference type="EMBL" id="AP012338">
    <property type="protein sequence ID" value="BAM03546.1"/>
    <property type="molecule type" value="Genomic_DNA"/>
</dbReference>
<dbReference type="FunFam" id="3.40.50.10050:FF:000001">
    <property type="entry name" value="Translation initiation factor IF-2"/>
    <property type="match status" value="1"/>
</dbReference>
<feature type="region of interest" description="Disordered" evidence="10">
    <location>
        <begin position="78"/>
        <end position="338"/>
    </location>
</feature>
<dbReference type="PANTHER" id="PTHR43381:SF5">
    <property type="entry name" value="TR-TYPE G DOMAIN-CONTAINING PROTEIN"/>
    <property type="match status" value="1"/>
</dbReference>
<keyword evidence="5 8" id="KW-0648">Protein biosynthesis</keyword>
<dbReference type="CDD" id="cd03692">
    <property type="entry name" value="mtIF2_IVc"/>
    <property type="match status" value="1"/>
</dbReference>
<dbReference type="InterPro" id="IPR005225">
    <property type="entry name" value="Small_GTP-bd"/>
</dbReference>
<feature type="domain" description="Tr-type G" evidence="11">
    <location>
        <begin position="462"/>
        <end position="637"/>
    </location>
</feature>
<dbReference type="InterPro" id="IPR009000">
    <property type="entry name" value="Transl_B-barrel_sf"/>
</dbReference>
<dbReference type="Pfam" id="PF00009">
    <property type="entry name" value="GTP_EFTU"/>
    <property type="match status" value="1"/>
</dbReference>
<dbReference type="FunFam" id="2.40.30.10:FF:000054">
    <property type="entry name" value="Translation initiation factor IF-2"/>
    <property type="match status" value="1"/>
</dbReference>
<feature type="compositionally biased region" description="Gly residues" evidence="10">
    <location>
        <begin position="274"/>
        <end position="315"/>
    </location>
</feature>
<dbReference type="HAMAP" id="MF_00100_B">
    <property type="entry name" value="IF_2_B"/>
    <property type="match status" value="1"/>
</dbReference>
<dbReference type="Pfam" id="PF11987">
    <property type="entry name" value="IF-2"/>
    <property type="match status" value="1"/>
</dbReference>
<dbReference type="PANTHER" id="PTHR43381">
    <property type="entry name" value="TRANSLATION INITIATION FACTOR IF-2-RELATED"/>
    <property type="match status" value="1"/>
</dbReference>
<comment type="function">
    <text evidence="7 8 9">One of the essential components for the initiation of protein synthesis. Protects formylmethionyl-tRNA from spontaneous hydrolysis and promotes its binding to the 30S ribosomal subunits. Also involved in the hydrolysis of GTP during the formation of the 70S ribosomal complex.</text>
</comment>
<dbReference type="Gene3D" id="1.10.10.2480">
    <property type="match status" value="1"/>
</dbReference>
<dbReference type="InterPro" id="IPR027417">
    <property type="entry name" value="P-loop_NTPase"/>
</dbReference>
<dbReference type="FunFam" id="2.40.30.10:FF:000008">
    <property type="entry name" value="Translation initiation factor IF-2"/>
    <property type="match status" value="1"/>
</dbReference>
<dbReference type="Gene3D" id="3.40.50.300">
    <property type="entry name" value="P-loop containing nucleotide triphosphate hydrolases"/>
    <property type="match status" value="1"/>
</dbReference>
<dbReference type="Gene3D" id="3.40.50.10050">
    <property type="entry name" value="Translation initiation factor IF- 2, domain 3"/>
    <property type="match status" value="1"/>
</dbReference>
<dbReference type="PRINTS" id="PR00315">
    <property type="entry name" value="ELONGATNFCT"/>
</dbReference>
<dbReference type="RefSeq" id="WP_014436765.1">
    <property type="nucleotide sequence ID" value="NC_017080.1"/>
</dbReference>
<dbReference type="GO" id="GO:0005525">
    <property type="term" value="F:GTP binding"/>
    <property type="evidence" value="ECO:0007669"/>
    <property type="project" value="UniProtKB-KW"/>
</dbReference>
<dbReference type="InterPro" id="IPR000795">
    <property type="entry name" value="T_Tr_GTP-bd_dom"/>
</dbReference>
<comment type="caution">
    <text evidence="8">Lacks conserved residue(s) required for the propagation of feature annotation.</text>
</comment>
<dbReference type="InterPro" id="IPR023115">
    <property type="entry name" value="TIF_IF2_dom3"/>
</dbReference>
<name>I0IE58_PHYMF</name>
<protein>
    <recommendedName>
        <fullName evidence="2 8">Translation initiation factor IF-2</fullName>
    </recommendedName>
</protein>
<dbReference type="AlphaFoldDB" id="I0IE58"/>
<dbReference type="GO" id="GO:0003743">
    <property type="term" value="F:translation initiation factor activity"/>
    <property type="evidence" value="ECO:0007669"/>
    <property type="project" value="UniProtKB-UniRule"/>
</dbReference>
<evidence type="ECO:0000256" key="7">
    <source>
        <dbReference type="ARBA" id="ARBA00025162"/>
    </source>
</evidence>
<dbReference type="FunFam" id="3.40.50.300:FF:000019">
    <property type="entry name" value="Translation initiation factor IF-2"/>
    <property type="match status" value="1"/>
</dbReference>
<keyword evidence="13" id="KW-1185">Reference proteome</keyword>
<dbReference type="InterPro" id="IPR053905">
    <property type="entry name" value="EF-G-like_DII"/>
</dbReference>
<evidence type="ECO:0000313" key="13">
    <source>
        <dbReference type="Proteomes" id="UP000007881"/>
    </source>
</evidence>
<evidence type="ECO:0000313" key="12">
    <source>
        <dbReference type="EMBL" id="BAM03546.1"/>
    </source>
</evidence>
<dbReference type="GO" id="GO:0003924">
    <property type="term" value="F:GTPase activity"/>
    <property type="evidence" value="ECO:0007669"/>
    <property type="project" value="UniProtKB-UniRule"/>
</dbReference>
<dbReference type="HOGENOM" id="CLU_006301_5_1_0"/>
<gene>
    <name evidence="8 12" type="primary">infB</name>
    <name evidence="12" type="ordered locus">PSMK_13870</name>
</gene>
<keyword evidence="3 8" id="KW-0396">Initiation factor</keyword>
<keyword evidence="8" id="KW-0963">Cytoplasm</keyword>
<sequence length="974" mass="102884">MAKTYRIHQLAKELGVNSKAIVAKCDDEGVPDITNHMSVVKLGLAETIRQWFADSGGEDHAAVEAADKVDVEAAKKKVRKRASRAKPKAAAKASAKPAEAVGEASAADAAAEGDPAAVQAVTSPAGEPAAPREAAAAGEPEAVVEPAKPADAASQEKAPAEDAPAAPAKPKFKPRPADATTVVGPRNPLPEETEPAPEKVSQIGRKNVPDRPDVVSPAGEQIGELKKTKMSGPKLVRIEKPEPDAGPRPRRAGPPTRGPAPGEVAGISRSRGPQRGGGVRGGGGDDLAPMGGGGGRGPGGPRRGGPSGPAGGGGRRTLSSRRGGSGGAPGGPSNYSKADLDELDARLKGASGYMKQRRRDLRKGGGPAYLTRSAVQTGEAVEIEEPITIKSLSAATGIKAAQVIKFLFRQGTMATVNSTIDNELAEEVCLEYDIELKIAAQETPEQQVEKMFSERERTDVRPRPPVVTVLGHVDHGKTSLLDRIRKEDVAAHEDGGITQHVGAYRVTVKGQNDEDKTVVFLDTPGHAAFSSMRARGAMMTDIVVLVIAADDGVMPQTIESINHAKAADVPVVVALNKSDLPGATEENLQKIYGQLAEHGLNPSAWGGETEVFKTSAATGDGVPELLEALDLQAEVMELDADYGGSARGTVIEAEMQPGRGSVARLLVQDGVIKVGDFVVIGRSFGRVRDMTDDRGRRIKEAGPATPLELSGIDSVPDAGDKVFVTDTLKRAEDVAEQYRHTEREQVLASQTKVTLDNFADAIAAGKIQELRVVLKTDVQGSAQTLRAQLQEMGNDEVAIRVLHAGVGAVSESDVVLADASDAIIIGFHVTTPAAVRDIAEQRGVDIRNYRVIYDVTDDLKKSLEGMLSPVTQEEHVGTAEVKVPFRIGGLGSVAGSLVTEGAIKTGKDIRMRLTRDGQIVTDNRRLESLRRVKDEVKEVRAGTECGIRIMNFDDIKAGDELECYRVKEVARTLD</sequence>
<dbReference type="CDD" id="cd03702">
    <property type="entry name" value="IF2_mtIF2_II"/>
    <property type="match status" value="1"/>
</dbReference>
<dbReference type="SUPFAM" id="SSF52156">
    <property type="entry name" value="Initiation factor IF2/eIF5b, domain 3"/>
    <property type="match status" value="1"/>
</dbReference>
<dbReference type="eggNOG" id="COG0532">
    <property type="taxonomic scope" value="Bacteria"/>
</dbReference>
<dbReference type="NCBIfam" id="TIGR00487">
    <property type="entry name" value="IF-2"/>
    <property type="match status" value="1"/>
</dbReference>
<evidence type="ECO:0000256" key="2">
    <source>
        <dbReference type="ARBA" id="ARBA00020675"/>
    </source>
</evidence>
<reference evidence="12 13" key="1">
    <citation type="submission" date="2012-02" db="EMBL/GenBank/DDBJ databases">
        <title>Complete genome sequence of Phycisphaera mikurensis NBRC 102666.</title>
        <authorList>
            <person name="Ankai A."/>
            <person name="Hosoyama A."/>
            <person name="Terui Y."/>
            <person name="Sekine M."/>
            <person name="Fukai R."/>
            <person name="Kato Y."/>
            <person name="Nakamura S."/>
            <person name="Yamada-Narita S."/>
            <person name="Kawakoshi A."/>
            <person name="Fukunaga Y."/>
            <person name="Yamazaki S."/>
            <person name="Fujita N."/>
        </authorList>
    </citation>
    <scope>NUCLEOTIDE SEQUENCE [LARGE SCALE GENOMIC DNA]</scope>
    <source>
        <strain evidence="13">NBRC 102666 / KCTC 22515 / FYK2301M01</strain>
    </source>
</reference>
<dbReference type="SUPFAM" id="SSF52540">
    <property type="entry name" value="P-loop containing nucleoside triphosphate hydrolases"/>
    <property type="match status" value="1"/>
</dbReference>
<comment type="similarity">
    <text evidence="1 8 9">Belongs to the TRAFAC class translation factor GTPase superfamily. Classic translation factor GTPase family. IF-2 subfamily.</text>
</comment>
<dbReference type="Gene3D" id="2.40.30.10">
    <property type="entry name" value="Translation factors"/>
    <property type="match status" value="2"/>
</dbReference>
<evidence type="ECO:0000256" key="4">
    <source>
        <dbReference type="ARBA" id="ARBA00022741"/>
    </source>
</evidence>
<dbReference type="Pfam" id="PF04760">
    <property type="entry name" value="IF2_N"/>
    <property type="match status" value="1"/>
</dbReference>
<dbReference type="SUPFAM" id="SSF50447">
    <property type="entry name" value="Translation proteins"/>
    <property type="match status" value="2"/>
</dbReference>
<feature type="binding site" evidence="8">
    <location>
        <begin position="471"/>
        <end position="478"/>
    </location>
    <ligand>
        <name>GTP</name>
        <dbReference type="ChEBI" id="CHEBI:37565"/>
    </ligand>
</feature>
<evidence type="ECO:0000259" key="11">
    <source>
        <dbReference type="PROSITE" id="PS51722"/>
    </source>
</evidence>
<dbReference type="KEGG" id="phm:PSMK_13870"/>
<feature type="compositionally biased region" description="Basic and acidic residues" evidence="10">
    <location>
        <begin position="236"/>
        <end position="247"/>
    </location>
</feature>
<keyword evidence="4 8" id="KW-0547">Nucleotide-binding</keyword>
<dbReference type="PROSITE" id="PS51722">
    <property type="entry name" value="G_TR_2"/>
    <property type="match status" value="1"/>
</dbReference>
<evidence type="ECO:0000256" key="3">
    <source>
        <dbReference type="ARBA" id="ARBA00022540"/>
    </source>
</evidence>
<dbReference type="InterPro" id="IPR006847">
    <property type="entry name" value="IF2_N"/>
</dbReference>
<dbReference type="InterPro" id="IPR015760">
    <property type="entry name" value="TIF_IF2"/>
</dbReference>
<dbReference type="GO" id="GO:0005829">
    <property type="term" value="C:cytosol"/>
    <property type="evidence" value="ECO:0007669"/>
    <property type="project" value="TreeGrafter"/>
</dbReference>
<dbReference type="InterPro" id="IPR044145">
    <property type="entry name" value="IF2_II"/>
</dbReference>
<dbReference type="InterPro" id="IPR000178">
    <property type="entry name" value="TF_IF2_bacterial-like"/>
</dbReference>
<evidence type="ECO:0000256" key="5">
    <source>
        <dbReference type="ARBA" id="ARBA00022917"/>
    </source>
</evidence>
<accession>I0IE58</accession>
<evidence type="ECO:0000256" key="6">
    <source>
        <dbReference type="ARBA" id="ARBA00023134"/>
    </source>
</evidence>
<dbReference type="Proteomes" id="UP000007881">
    <property type="component" value="Chromosome"/>
</dbReference>
<evidence type="ECO:0000256" key="9">
    <source>
        <dbReference type="RuleBase" id="RU000644"/>
    </source>
</evidence>
<feature type="compositionally biased region" description="Low complexity" evidence="10">
    <location>
        <begin position="90"/>
        <end position="169"/>
    </location>
</feature>
<dbReference type="STRING" id="1142394.PSMK_13870"/>
<proteinExistence type="inferred from homology"/>
<feature type="compositionally biased region" description="Basic residues" evidence="10">
    <location>
        <begin position="78"/>
        <end position="89"/>
    </location>
</feature>
<dbReference type="PATRIC" id="fig|1142394.8.peg.1424"/>
<evidence type="ECO:0000256" key="10">
    <source>
        <dbReference type="SAM" id="MobiDB-lite"/>
    </source>
</evidence>
<evidence type="ECO:0000256" key="8">
    <source>
        <dbReference type="HAMAP-Rule" id="MF_00100"/>
    </source>
</evidence>
<dbReference type="CDD" id="cd01887">
    <property type="entry name" value="IF2_eIF5B"/>
    <property type="match status" value="1"/>
</dbReference>
<organism evidence="12 13">
    <name type="scientific">Phycisphaera mikurensis (strain NBRC 102666 / KCTC 22515 / FYK2301M01)</name>
    <dbReference type="NCBI Taxonomy" id="1142394"/>
    <lineage>
        <taxon>Bacteria</taxon>
        <taxon>Pseudomonadati</taxon>
        <taxon>Planctomycetota</taxon>
        <taxon>Phycisphaerae</taxon>
        <taxon>Phycisphaerales</taxon>
        <taxon>Phycisphaeraceae</taxon>
        <taxon>Phycisphaera</taxon>
    </lineage>
</organism>